<dbReference type="Pfam" id="PF01420">
    <property type="entry name" value="Methylase_S"/>
    <property type="match status" value="1"/>
</dbReference>
<evidence type="ECO:0000259" key="4">
    <source>
        <dbReference type="Pfam" id="PF01420"/>
    </source>
</evidence>
<keyword evidence="3" id="KW-0238">DNA-binding</keyword>
<dbReference type="InterPro" id="IPR052021">
    <property type="entry name" value="Type-I_RS_S_subunit"/>
</dbReference>
<dbReference type="PANTHER" id="PTHR30408:SF12">
    <property type="entry name" value="TYPE I RESTRICTION ENZYME MJAVIII SPECIFICITY SUBUNIT"/>
    <property type="match status" value="1"/>
</dbReference>
<keyword evidence="6" id="KW-1185">Reference proteome</keyword>
<evidence type="ECO:0000256" key="3">
    <source>
        <dbReference type="ARBA" id="ARBA00023125"/>
    </source>
</evidence>
<evidence type="ECO:0000313" key="5">
    <source>
        <dbReference type="EMBL" id="SDW48176.1"/>
    </source>
</evidence>
<gene>
    <name evidence="5" type="ORF">SAMN05444420_102342</name>
</gene>
<dbReference type="PANTHER" id="PTHR30408">
    <property type="entry name" value="TYPE-1 RESTRICTION ENZYME ECOKI SPECIFICITY PROTEIN"/>
    <property type="match status" value="1"/>
</dbReference>
<dbReference type="Gene3D" id="3.90.220.20">
    <property type="entry name" value="DNA methylase specificity domains"/>
    <property type="match status" value="1"/>
</dbReference>
<protein>
    <submittedName>
        <fullName evidence="5">Type I restriction modification DNA specificity domain-containing protein</fullName>
    </submittedName>
</protein>
<keyword evidence="2" id="KW-0680">Restriction system</keyword>
<dbReference type="InterPro" id="IPR044946">
    <property type="entry name" value="Restrct_endonuc_typeI_TRD_sf"/>
</dbReference>
<evidence type="ECO:0000256" key="1">
    <source>
        <dbReference type="ARBA" id="ARBA00010923"/>
    </source>
</evidence>
<reference evidence="5 6" key="1">
    <citation type="submission" date="2016-10" db="EMBL/GenBank/DDBJ databases">
        <authorList>
            <person name="Varghese N."/>
            <person name="Submissions S."/>
        </authorList>
    </citation>
    <scope>NUCLEOTIDE SEQUENCE [LARGE SCALE GENOMIC DNA]</scope>
    <source>
        <strain evidence="5 6">DSM 11449</strain>
    </source>
</reference>
<dbReference type="AlphaFoldDB" id="A0A1H2TW08"/>
<accession>A0A1H2TW08</accession>
<dbReference type="SUPFAM" id="SSF116734">
    <property type="entry name" value="DNA methylase specificity domain"/>
    <property type="match status" value="1"/>
</dbReference>
<dbReference type="GO" id="GO:0009307">
    <property type="term" value="P:DNA restriction-modification system"/>
    <property type="evidence" value="ECO:0007669"/>
    <property type="project" value="UniProtKB-KW"/>
</dbReference>
<comment type="similarity">
    <text evidence="1">Belongs to the type-I restriction system S methylase family.</text>
</comment>
<dbReference type="GeneID" id="85016433"/>
<evidence type="ECO:0000256" key="2">
    <source>
        <dbReference type="ARBA" id="ARBA00022747"/>
    </source>
</evidence>
<organism evidence="5 6">
    <name type="scientific">Capnocytophaga granulosa</name>
    <dbReference type="NCBI Taxonomy" id="45242"/>
    <lineage>
        <taxon>Bacteria</taxon>
        <taxon>Pseudomonadati</taxon>
        <taxon>Bacteroidota</taxon>
        <taxon>Flavobacteriia</taxon>
        <taxon>Flavobacteriales</taxon>
        <taxon>Flavobacteriaceae</taxon>
        <taxon>Capnocytophaga</taxon>
    </lineage>
</organism>
<dbReference type="GO" id="GO:0003677">
    <property type="term" value="F:DNA binding"/>
    <property type="evidence" value="ECO:0007669"/>
    <property type="project" value="UniProtKB-KW"/>
</dbReference>
<feature type="domain" description="Type I restriction modification DNA specificity" evidence="4">
    <location>
        <begin position="36"/>
        <end position="152"/>
    </location>
</feature>
<dbReference type="Proteomes" id="UP000182771">
    <property type="component" value="Unassembled WGS sequence"/>
</dbReference>
<comment type="caution">
    <text evidence="5">The sequence shown here is derived from an EMBL/GenBank/DDBJ whole genome shotgun (WGS) entry which is preliminary data.</text>
</comment>
<name>A0A1H2TW08_9FLAO</name>
<dbReference type="InterPro" id="IPR000055">
    <property type="entry name" value="Restrct_endonuc_typeI_TRD"/>
</dbReference>
<evidence type="ECO:0000313" key="6">
    <source>
        <dbReference type="Proteomes" id="UP000182771"/>
    </source>
</evidence>
<sequence length="184" mass="21334">MKPLKELSRIDFGCYDSALSKGEILYLQLKNFDENNQFLANVDAFVEEDEKYNKNLLLENDILLPSKGTRIFATLFRAQWGKAVASSIFYVLRVDSAIVLPAYLATILNLPQYQQQLWQMGGGSNIFSLRKKELEDLQIPIPPLKIQQQISDLNLLFQQKNILRQQMIQKERQLYQSIIHKLIS</sequence>
<dbReference type="EMBL" id="FNND01000002">
    <property type="protein sequence ID" value="SDW48176.1"/>
    <property type="molecule type" value="Genomic_DNA"/>
</dbReference>
<dbReference type="RefSeq" id="WP_016420090.1">
    <property type="nucleotide sequence ID" value="NZ_FNND01000002.1"/>
</dbReference>
<dbReference type="OrthoDB" id="1002506at2"/>
<proteinExistence type="inferred from homology"/>